<keyword evidence="20" id="KW-1185">Reference proteome</keyword>
<dbReference type="PANTHER" id="PTHR32552:SF68">
    <property type="entry name" value="FERRICHROME OUTER MEMBRANE TRANSPORTER_PHAGE RECEPTOR"/>
    <property type="match status" value="1"/>
</dbReference>
<keyword evidence="12" id="KW-0675">Receptor</keyword>
<keyword evidence="3 14" id="KW-0813">Transport</keyword>
<dbReference type="InterPro" id="IPR037066">
    <property type="entry name" value="Plug_dom_sf"/>
</dbReference>
<dbReference type="InterPro" id="IPR012910">
    <property type="entry name" value="Plug_dom"/>
</dbReference>
<evidence type="ECO:0000256" key="1">
    <source>
        <dbReference type="ARBA" id="ARBA00004571"/>
    </source>
</evidence>
<evidence type="ECO:0000256" key="5">
    <source>
        <dbReference type="ARBA" id="ARBA00022496"/>
    </source>
</evidence>
<keyword evidence="5" id="KW-0410">Iron transport</keyword>
<keyword evidence="13 14" id="KW-0998">Cell outer membrane</keyword>
<dbReference type="InterPro" id="IPR010105">
    <property type="entry name" value="TonB_sidphr_rcpt"/>
</dbReference>
<dbReference type="GO" id="GO:0015891">
    <property type="term" value="P:siderophore transport"/>
    <property type="evidence" value="ECO:0007669"/>
    <property type="project" value="InterPro"/>
</dbReference>
<keyword evidence="9" id="KW-0406">Ion transport</keyword>
<evidence type="ECO:0000256" key="10">
    <source>
        <dbReference type="ARBA" id="ARBA00023077"/>
    </source>
</evidence>
<dbReference type="PROSITE" id="PS52016">
    <property type="entry name" value="TONB_DEPENDENT_REC_3"/>
    <property type="match status" value="1"/>
</dbReference>
<dbReference type="InterPro" id="IPR036942">
    <property type="entry name" value="Beta-barrel_TonB_sf"/>
</dbReference>
<evidence type="ECO:0000256" key="6">
    <source>
        <dbReference type="ARBA" id="ARBA00022692"/>
    </source>
</evidence>
<dbReference type="Gene3D" id="2.170.130.10">
    <property type="entry name" value="TonB-dependent receptor, plug domain"/>
    <property type="match status" value="1"/>
</dbReference>
<accession>A0A1W1UJH4</accession>
<evidence type="ECO:0000256" key="15">
    <source>
        <dbReference type="RuleBase" id="RU003357"/>
    </source>
</evidence>
<keyword evidence="8" id="KW-0408">Iron</keyword>
<evidence type="ECO:0000313" key="19">
    <source>
        <dbReference type="EMBL" id="SMB81246.1"/>
    </source>
</evidence>
<evidence type="ECO:0000256" key="12">
    <source>
        <dbReference type="ARBA" id="ARBA00023170"/>
    </source>
</evidence>
<dbReference type="NCBIfam" id="TIGR01783">
    <property type="entry name" value="TonB-siderophor"/>
    <property type="match status" value="1"/>
</dbReference>
<dbReference type="STRING" id="1122938.SAMN05660772_01809"/>
<evidence type="ECO:0000256" key="13">
    <source>
        <dbReference type="ARBA" id="ARBA00023237"/>
    </source>
</evidence>
<keyword evidence="10 15" id="KW-0798">TonB box</keyword>
<dbReference type="InterPro" id="IPR039426">
    <property type="entry name" value="TonB-dep_rcpt-like"/>
</dbReference>
<protein>
    <submittedName>
        <fullName evidence="19">Iron complex outermembrane recepter protein</fullName>
    </submittedName>
</protein>
<dbReference type="PANTHER" id="PTHR32552">
    <property type="entry name" value="FERRICHROME IRON RECEPTOR-RELATED"/>
    <property type="match status" value="1"/>
</dbReference>
<feature type="domain" description="TonB-dependent receptor plug" evidence="18">
    <location>
        <begin position="50"/>
        <end position="146"/>
    </location>
</feature>
<dbReference type="Proteomes" id="UP000192408">
    <property type="component" value="Unassembled WGS sequence"/>
</dbReference>
<dbReference type="InterPro" id="IPR000531">
    <property type="entry name" value="Beta-barrel_TonB"/>
</dbReference>
<comment type="subcellular location">
    <subcellularLocation>
        <location evidence="1 14">Cell outer membrane</location>
        <topology evidence="1 14">Multi-pass membrane protein</topology>
    </subcellularLocation>
</comment>
<evidence type="ECO:0000256" key="3">
    <source>
        <dbReference type="ARBA" id="ARBA00022448"/>
    </source>
</evidence>
<evidence type="ECO:0000256" key="9">
    <source>
        <dbReference type="ARBA" id="ARBA00023065"/>
    </source>
</evidence>
<comment type="similarity">
    <text evidence="2 14 15">Belongs to the TonB-dependent receptor family.</text>
</comment>
<organism evidence="19 20">
    <name type="scientific">Pasteurella testudinis DSM 23072</name>
    <dbReference type="NCBI Taxonomy" id="1122938"/>
    <lineage>
        <taxon>Bacteria</taxon>
        <taxon>Pseudomonadati</taxon>
        <taxon>Pseudomonadota</taxon>
        <taxon>Gammaproteobacteria</taxon>
        <taxon>Pasteurellales</taxon>
        <taxon>Pasteurellaceae</taxon>
        <taxon>Pasteurella</taxon>
    </lineage>
</organism>
<dbReference type="CDD" id="cd01347">
    <property type="entry name" value="ligand_gated_channel"/>
    <property type="match status" value="1"/>
</dbReference>
<sequence length="690" mass="75669">MKQTFKYSALTTALLLGINPAFADSQEADELKVIEVVGTMNKLDSQPFNQAKSAVVLDNQTLTEQGIEKADEIARYQAGFTNQVFGSDTNTNWFRVRGTNASQAIDGMPALEQGFFTPQLEMYGVEGVEIIKGSDSMAFGASNAGGLINYISKRPNKDKVGKGEVSTHFGNKNQRGVGADYTGSLNHDDSLRYRLVGAYNHADGEWSGTWSENYYIAPSIAWDISDKTHLTVLASYLKTVGVPSSNFLPQDGTLVATAKGKISTHANLGDPSQDYEKSITKSLGYEFSHDFGNGLSFSQNYRYQQIDNRHRGAYAYPSSYDANWNPIPLAQSDYQVARAVVYNNGTAKSHSIDNRLAWKYSNEVINNTLVAGMDYRNQKFDSLYTLYGSQGMVNVYNPAATYGSAATIAAPQVLIKSRQTGFYLQDSAILWDTVGLTAGVRHDRVRNSELASAQNVHKNHTSYSGSVMYFNELGLNPYYAYTESFRVPNGLSGNETLYDPNITKQHEIGVKYMPDWVDGTISVALFRAKDKGALIGQGTGATISSVDPIKRKGVEIQANLNVTEKLQTLFAYTYVRSVTDNANGTKTNTALIPKHTVSTRLAYQFTDKLNAGVGVRYVGNSVTASGSLYSGYNVPSSTVVDLFARYQLSDNVVAQMNIDNVGNRKYLAGCDYYCYYAEGISAVGSLSYTF</sequence>
<dbReference type="SUPFAM" id="SSF56935">
    <property type="entry name" value="Porins"/>
    <property type="match status" value="1"/>
</dbReference>
<evidence type="ECO:0000256" key="7">
    <source>
        <dbReference type="ARBA" id="ARBA00022729"/>
    </source>
</evidence>
<name>A0A1W1UJH4_9PAST</name>
<proteinExistence type="inferred from homology"/>
<evidence type="ECO:0000256" key="16">
    <source>
        <dbReference type="SAM" id="SignalP"/>
    </source>
</evidence>
<evidence type="ECO:0000313" key="20">
    <source>
        <dbReference type="Proteomes" id="UP000192408"/>
    </source>
</evidence>
<dbReference type="Pfam" id="PF00593">
    <property type="entry name" value="TonB_dep_Rec_b-barrel"/>
    <property type="match status" value="1"/>
</dbReference>
<keyword evidence="7 16" id="KW-0732">Signal</keyword>
<dbReference type="GO" id="GO:0015344">
    <property type="term" value="F:siderophore uptake transmembrane transporter activity"/>
    <property type="evidence" value="ECO:0007669"/>
    <property type="project" value="TreeGrafter"/>
</dbReference>
<dbReference type="EMBL" id="FWWV01000005">
    <property type="protein sequence ID" value="SMB81246.1"/>
    <property type="molecule type" value="Genomic_DNA"/>
</dbReference>
<feature type="signal peptide" evidence="16">
    <location>
        <begin position="1"/>
        <end position="23"/>
    </location>
</feature>
<keyword evidence="11 14" id="KW-0472">Membrane</keyword>
<keyword evidence="4 14" id="KW-1134">Transmembrane beta strand</keyword>
<evidence type="ECO:0000256" key="8">
    <source>
        <dbReference type="ARBA" id="ARBA00023004"/>
    </source>
</evidence>
<reference evidence="20" key="1">
    <citation type="submission" date="2017-04" db="EMBL/GenBank/DDBJ databases">
        <authorList>
            <person name="Varghese N."/>
            <person name="Submissions S."/>
        </authorList>
    </citation>
    <scope>NUCLEOTIDE SEQUENCE [LARGE SCALE GENOMIC DNA]</scope>
    <source>
        <strain evidence="20">DSM 23072</strain>
    </source>
</reference>
<gene>
    <name evidence="19" type="ORF">SAMN05660772_01809</name>
</gene>
<keyword evidence="6 14" id="KW-0812">Transmembrane</keyword>
<evidence type="ECO:0000256" key="14">
    <source>
        <dbReference type="PROSITE-ProRule" id="PRU01360"/>
    </source>
</evidence>
<feature type="domain" description="TonB-dependent receptor-like beta-barrel" evidence="17">
    <location>
        <begin position="222"/>
        <end position="661"/>
    </location>
</feature>
<dbReference type="Gene3D" id="2.40.170.20">
    <property type="entry name" value="TonB-dependent receptor, beta-barrel domain"/>
    <property type="match status" value="1"/>
</dbReference>
<dbReference type="GO" id="GO:0038023">
    <property type="term" value="F:signaling receptor activity"/>
    <property type="evidence" value="ECO:0007669"/>
    <property type="project" value="InterPro"/>
</dbReference>
<evidence type="ECO:0000256" key="2">
    <source>
        <dbReference type="ARBA" id="ARBA00009810"/>
    </source>
</evidence>
<evidence type="ECO:0000256" key="11">
    <source>
        <dbReference type="ARBA" id="ARBA00023136"/>
    </source>
</evidence>
<evidence type="ECO:0000256" key="4">
    <source>
        <dbReference type="ARBA" id="ARBA00022452"/>
    </source>
</evidence>
<dbReference type="RefSeq" id="WP_084256106.1">
    <property type="nucleotide sequence ID" value="NZ_FWWV01000005.1"/>
</dbReference>
<feature type="chain" id="PRO_5012980905" evidence="16">
    <location>
        <begin position="24"/>
        <end position="690"/>
    </location>
</feature>
<dbReference type="Pfam" id="PF07715">
    <property type="entry name" value="Plug"/>
    <property type="match status" value="1"/>
</dbReference>
<evidence type="ECO:0000259" key="18">
    <source>
        <dbReference type="Pfam" id="PF07715"/>
    </source>
</evidence>
<dbReference type="AlphaFoldDB" id="A0A1W1UJH4"/>
<dbReference type="GO" id="GO:0009279">
    <property type="term" value="C:cell outer membrane"/>
    <property type="evidence" value="ECO:0007669"/>
    <property type="project" value="UniProtKB-SubCell"/>
</dbReference>
<evidence type="ECO:0000259" key="17">
    <source>
        <dbReference type="Pfam" id="PF00593"/>
    </source>
</evidence>